<dbReference type="InterPro" id="IPR048436">
    <property type="entry name" value="MASE12"/>
</dbReference>
<dbReference type="SMART" id="SM00387">
    <property type="entry name" value="HATPase_c"/>
    <property type="match status" value="1"/>
</dbReference>
<sequence>MNDGTREEVLRIEEIKAIKLFTLLFYFVYIGYDFVYYYLFAYFNHKDMGLPDKGLGYYMYGALFLLLPIVLYLIKKGQPFLIKYIYFYAFLLLDFTNNLLIYWGTDSPYMNGNFVEVLFLIFSPIFVNKRFFWIISISMVLKYVAYGVLFHSNSVLLPIMLVLFLALFGWIVLTRFISYINGMNLAYEEAKQKEKLAVVGQMATSIAHEIKNPLSSLKGFTQLQLEKEKSEENFYPIMLNEIDRINLIVSDLLILGKPTGTSKSNVSIEGILNYVVSVIEPQASRQFITIQTDIDETIPHIYCDENQLKQVFLNLLKNSVESMMDGGNIYIKARFKDNQFIISVQDEGEGIPQAQIEKIGAPFYTTKPNGTGLGLMVTKKIIEEHGGKLEINSVPNDGTTIDVILYY</sequence>
<comment type="caution">
    <text evidence="11">The sequence shown here is derived from an EMBL/GenBank/DDBJ whole genome shotgun (WGS) entry which is preliminary data.</text>
</comment>
<reference evidence="11 12" key="1">
    <citation type="submission" date="2020-07" db="EMBL/GenBank/DDBJ databases">
        <title>Fungal Genomes of the International Space Station.</title>
        <authorList>
            <person name="Seuylemezian A."/>
            <person name="Singh N.K."/>
            <person name="Wood J."/>
            <person name="Venkateswaran K."/>
        </authorList>
    </citation>
    <scope>NUCLEOTIDE SEQUENCE [LARGE SCALE GENOMIC DNA]</scope>
    <source>
        <strain evidence="11 12">PL-B2</strain>
    </source>
</reference>
<dbReference type="EMBL" id="JACWFH010000021">
    <property type="protein sequence ID" value="MBY0098268.1"/>
    <property type="molecule type" value="Genomic_DNA"/>
</dbReference>
<dbReference type="PRINTS" id="PR00344">
    <property type="entry name" value="BCTRLSENSOR"/>
</dbReference>
<dbReference type="InterPro" id="IPR004358">
    <property type="entry name" value="Sig_transdc_His_kin-like_C"/>
</dbReference>
<organism evidence="11 12">
    <name type="scientific">Mesobacillus maritimus</name>
    <dbReference type="NCBI Taxonomy" id="1643336"/>
    <lineage>
        <taxon>Bacteria</taxon>
        <taxon>Bacillati</taxon>
        <taxon>Bacillota</taxon>
        <taxon>Bacilli</taxon>
        <taxon>Bacillales</taxon>
        <taxon>Bacillaceae</taxon>
        <taxon>Mesobacillus</taxon>
    </lineage>
</organism>
<keyword evidence="12" id="KW-1185">Reference proteome</keyword>
<evidence type="ECO:0000256" key="1">
    <source>
        <dbReference type="ARBA" id="ARBA00000085"/>
    </source>
</evidence>
<dbReference type="InterPro" id="IPR036890">
    <property type="entry name" value="HATPase_C_sf"/>
</dbReference>
<evidence type="ECO:0000256" key="4">
    <source>
        <dbReference type="ARBA" id="ARBA00022679"/>
    </source>
</evidence>
<keyword evidence="8" id="KW-0902">Two-component regulatory system</keyword>
<keyword evidence="6" id="KW-0418">Kinase</keyword>
<dbReference type="EC" id="2.7.13.3" evidence="2"/>
<evidence type="ECO:0000256" key="7">
    <source>
        <dbReference type="ARBA" id="ARBA00022840"/>
    </source>
</evidence>
<evidence type="ECO:0000256" key="6">
    <source>
        <dbReference type="ARBA" id="ARBA00022777"/>
    </source>
</evidence>
<evidence type="ECO:0000256" key="9">
    <source>
        <dbReference type="SAM" id="Phobius"/>
    </source>
</evidence>
<dbReference type="SUPFAM" id="SSF55874">
    <property type="entry name" value="ATPase domain of HSP90 chaperone/DNA topoisomerase II/histidine kinase"/>
    <property type="match status" value="1"/>
</dbReference>
<dbReference type="Proteomes" id="UP000769780">
    <property type="component" value="Unassembled WGS sequence"/>
</dbReference>
<name>A0ABS7K7M2_9BACI</name>
<keyword evidence="9" id="KW-1133">Transmembrane helix</keyword>
<feature type="transmembrane region" description="Helical" evidence="9">
    <location>
        <begin position="85"/>
        <end position="103"/>
    </location>
</feature>
<dbReference type="SUPFAM" id="SSF47384">
    <property type="entry name" value="Homodimeric domain of signal transducing histidine kinase"/>
    <property type="match status" value="1"/>
</dbReference>
<evidence type="ECO:0000259" key="10">
    <source>
        <dbReference type="PROSITE" id="PS50109"/>
    </source>
</evidence>
<keyword evidence="4" id="KW-0808">Transferase</keyword>
<evidence type="ECO:0000256" key="3">
    <source>
        <dbReference type="ARBA" id="ARBA00022553"/>
    </source>
</evidence>
<dbReference type="RefSeq" id="WP_221874487.1">
    <property type="nucleotide sequence ID" value="NZ_JACWFH010000021.1"/>
</dbReference>
<evidence type="ECO:0000256" key="5">
    <source>
        <dbReference type="ARBA" id="ARBA00022741"/>
    </source>
</evidence>
<keyword evidence="9" id="KW-0812">Transmembrane</keyword>
<keyword evidence="9" id="KW-0472">Membrane</keyword>
<feature type="transmembrane region" description="Helical" evidence="9">
    <location>
        <begin position="55"/>
        <end position="73"/>
    </location>
</feature>
<dbReference type="SMART" id="SM00388">
    <property type="entry name" value="HisKA"/>
    <property type="match status" value="1"/>
</dbReference>
<evidence type="ECO:0000256" key="2">
    <source>
        <dbReference type="ARBA" id="ARBA00012438"/>
    </source>
</evidence>
<feature type="transmembrane region" description="Helical" evidence="9">
    <location>
        <begin position="131"/>
        <end position="149"/>
    </location>
</feature>
<dbReference type="PROSITE" id="PS50109">
    <property type="entry name" value="HIS_KIN"/>
    <property type="match status" value="1"/>
</dbReference>
<protein>
    <recommendedName>
        <fullName evidence="2">histidine kinase</fullName>
        <ecNumber evidence="2">2.7.13.3</ecNumber>
    </recommendedName>
</protein>
<keyword evidence="3" id="KW-0597">Phosphoprotein</keyword>
<dbReference type="CDD" id="cd00082">
    <property type="entry name" value="HisKA"/>
    <property type="match status" value="1"/>
</dbReference>
<feature type="domain" description="Histidine kinase" evidence="10">
    <location>
        <begin position="205"/>
        <end position="407"/>
    </location>
</feature>
<dbReference type="Gene3D" id="1.10.287.130">
    <property type="match status" value="1"/>
</dbReference>
<dbReference type="InterPro" id="IPR003661">
    <property type="entry name" value="HisK_dim/P_dom"/>
</dbReference>
<accession>A0ABS7K7M2</accession>
<feature type="transmembrane region" description="Helical" evidence="9">
    <location>
        <begin position="155"/>
        <end position="173"/>
    </location>
</feature>
<evidence type="ECO:0000313" key="11">
    <source>
        <dbReference type="EMBL" id="MBY0098268.1"/>
    </source>
</evidence>
<evidence type="ECO:0000256" key="8">
    <source>
        <dbReference type="ARBA" id="ARBA00023012"/>
    </source>
</evidence>
<dbReference type="PANTHER" id="PTHR43065:SF34">
    <property type="entry name" value="SPORULATION KINASE A"/>
    <property type="match status" value="1"/>
</dbReference>
<keyword evidence="5" id="KW-0547">Nucleotide-binding</keyword>
<dbReference type="Gene3D" id="3.30.565.10">
    <property type="entry name" value="Histidine kinase-like ATPase, C-terminal domain"/>
    <property type="match status" value="1"/>
</dbReference>
<feature type="transmembrane region" description="Helical" evidence="9">
    <location>
        <begin position="20"/>
        <end position="43"/>
    </location>
</feature>
<gene>
    <name evidence="11" type="ORF">H0185_15830</name>
</gene>
<dbReference type="InterPro" id="IPR036097">
    <property type="entry name" value="HisK_dim/P_sf"/>
</dbReference>
<comment type="catalytic activity">
    <reaction evidence="1">
        <text>ATP + protein L-histidine = ADP + protein N-phospho-L-histidine.</text>
        <dbReference type="EC" id="2.7.13.3"/>
    </reaction>
</comment>
<dbReference type="Pfam" id="PF00512">
    <property type="entry name" value="HisKA"/>
    <property type="match status" value="1"/>
</dbReference>
<dbReference type="Pfam" id="PF02518">
    <property type="entry name" value="HATPase_c"/>
    <property type="match status" value="1"/>
</dbReference>
<dbReference type="InterPro" id="IPR003594">
    <property type="entry name" value="HATPase_dom"/>
</dbReference>
<dbReference type="Pfam" id="PF20971">
    <property type="entry name" value="MASE12"/>
    <property type="match status" value="1"/>
</dbReference>
<evidence type="ECO:0000313" key="12">
    <source>
        <dbReference type="Proteomes" id="UP000769780"/>
    </source>
</evidence>
<keyword evidence="7" id="KW-0067">ATP-binding</keyword>
<dbReference type="InterPro" id="IPR005467">
    <property type="entry name" value="His_kinase_dom"/>
</dbReference>
<proteinExistence type="predicted"/>
<dbReference type="PANTHER" id="PTHR43065">
    <property type="entry name" value="SENSOR HISTIDINE KINASE"/>
    <property type="match status" value="1"/>
</dbReference>